<accession>A0A7J7J1U4</accession>
<protein>
    <submittedName>
        <fullName evidence="1">Uncharacterized protein</fullName>
    </submittedName>
</protein>
<sequence>MTTNCEALSTHCPTANYWLTNALLQSTVQLLFSTTQQSTITIYTLESRLIMHKMPKWKVVKSIMKSSSYMHDCHKCITELLR</sequence>
<keyword evidence="2" id="KW-1185">Reference proteome</keyword>
<dbReference type="EMBL" id="VXIV02003216">
    <property type="protein sequence ID" value="KAF6019651.1"/>
    <property type="molecule type" value="Genomic_DNA"/>
</dbReference>
<evidence type="ECO:0000313" key="1">
    <source>
        <dbReference type="EMBL" id="KAF6019651.1"/>
    </source>
</evidence>
<reference evidence="1" key="1">
    <citation type="submission" date="2020-06" db="EMBL/GenBank/DDBJ databases">
        <title>Draft genome of Bugula neritina, a colonial animal packing powerful symbionts and potential medicines.</title>
        <authorList>
            <person name="Rayko M."/>
        </authorList>
    </citation>
    <scope>NUCLEOTIDE SEQUENCE [LARGE SCALE GENOMIC DNA]</scope>
    <source>
        <strain evidence="1">Kwan_BN1</strain>
    </source>
</reference>
<comment type="caution">
    <text evidence="1">The sequence shown here is derived from an EMBL/GenBank/DDBJ whole genome shotgun (WGS) entry which is preliminary data.</text>
</comment>
<evidence type="ECO:0000313" key="2">
    <source>
        <dbReference type="Proteomes" id="UP000593567"/>
    </source>
</evidence>
<name>A0A7J7J1U4_BUGNE</name>
<dbReference type="Proteomes" id="UP000593567">
    <property type="component" value="Unassembled WGS sequence"/>
</dbReference>
<proteinExistence type="predicted"/>
<dbReference type="AlphaFoldDB" id="A0A7J7J1U4"/>
<gene>
    <name evidence="1" type="ORF">EB796_022014</name>
</gene>
<organism evidence="1 2">
    <name type="scientific">Bugula neritina</name>
    <name type="common">Brown bryozoan</name>
    <name type="synonym">Sertularia neritina</name>
    <dbReference type="NCBI Taxonomy" id="10212"/>
    <lineage>
        <taxon>Eukaryota</taxon>
        <taxon>Metazoa</taxon>
        <taxon>Spiralia</taxon>
        <taxon>Lophotrochozoa</taxon>
        <taxon>Bryozoa</taxon>
        <taxon>Gymnolaemata</taxon>
        <taxon>Cheilostomatida</taxon>
        <taxon>Flustrina</taxon>
        <taxon>Buguloidea</taxon>
        <taxon>Bugulidae</taxon>
        <taxon>Bugula</taxon>
    </lineage>
</organism>